<gene>
    <name evidence="6" type="ORF">HD601_004844</name>
</gene>
<comment type="similarity">
    <text evidence="1">Belongs to the asparaginase 1 family.</text>
</comment>
<dbReference type="InterPro" id="IPR036152">
    <property type="entry name" value="Asp/glu_Ase-like_sf"/>
</dbReference>
<dbReference type="EMBL" id="JACHMM010000001">
    <property type="protein sequence ID" value="MBB5790269.1"/>
    <property type="molecule type" value="Genomic_DNA"/>
</dbReference>
<dbReference type="PANTHER" id="PTHR11707">
    <property type="entry name" value="L-ASPARAGINASE"/>
    <property type="match status" value="1"/>
</dbReference>
<dbReference type="InterPro" id="IPR037152">
    <property type="entry name" value="L-asparaginase_N_sf"/>
</dbReference>
<dbReference type="Proteomes" id="UP000542813">
    <property type="component" value="Unassembled WGS sequence"/>
</dbReference>
<dbReference type="SMART" id="SM00870">
    <property type="entry name" value="Asparaginase"/>
    <property type="match status" value="1"/>
</dbReference>
<dbReference type="Pfam" id="PF00710">
    <property type="entry name" value="Asparaginase"/>
    <property type="match status" value="1"/>
</dbReference>
<evidence type="ECO:0000259" key="4">
    <source>
        <dbReference type="Pfam" id="PF00710"/>
    </source>
</evidence>
<reference evidence="6 7" key="1">
    <citation type="submission" date="2020-08" db="EMBL/GenBank/DDBJ databases">
        <title>Sequencing the genomes of 1000 actinobacteria strains.</title>
        <authorList>
            <person name="Klenk H.-P."/>
        </authorList>
    </citation>
    <scope>NUCLEOTIDE SEQUENCE [LARGE SCALE GENOMIC DNA]</scope>
    <source>
        <strain evidence="6 7">DSM 102122</strain>
    </source>
</reference>
<dbReference type="EC" id="3.5.1.1" evidence="6"/>
<dbReference type="InterPro" id="IPR027473">
    <property type="entry name" value="L-asparaginase_C"/>
</dbReference>
<dbReference type="RefSeq" id="WP_221441259.1">
    <property type="nucleotide sequence ID" value="NZ_JACHMM010000001.1"/>
</dbReference>
<organism evidence="6 7">
    <name type="scientific">Jiangella mangrovi</name>
    <dbReference type="NCBI Taxonomy" id="1524084"/>
    <lineage>
        <taxon>Bacteria</taxon>
        <taxon>Bacillati</taxon>
        <taxon>Actinomycetota</taxon>
        <taxon>Actinomycetes</taxon>
        <taxon>Jiangellales</taxon>
        <taxon>Jiangellaceae</taxon>
        <taxon>Jiangella</taxon>
    </lineage>
</organism>
<name>A0A7W9GUZ3_9ACTN</name>
<feature type="domain" description="Asparaginase/glutaminase C-terminal" evidence="5">
    <location>
        <begin position="202"/>
        <end position="316"/>
    </location>
</feature>
<dbReference type="InterPro" id="IPR027474">
    <property type="entry name" value="L-asparaginase_N"/>
</dbReference>
<dbReference type="InterPro" id="IPR040919">
    <property type="entry name" value="Asparaginase_C"/>
</dbReference>
<comment type="caution">
    <text evidence="6">The sequence shown here is derived from an EMBL/GenBank/DDBJ whole genome shotgun (WGS) entry which is preliminary data.</text>
</comment>
<dbReference type="PROSITE" id="PS51732">
    <property type="entry name" value="ASN_GLN_ASE_3"/>
    <property type="match status" value="1"/>
</dbReference>
<dbReference type="SFLD" id="SFLDS00057">
    <property type="entry name" value="Glutaminase/Asparaginase"/>
    <property type="match status" value="1"/>
</dbReference>
<keyword evidence="2 6" id="KW-0378">Hydrolase</keyword>
<evidence type="ECO:0000256" key="2">
    <source>
        <dbReference type="ARBA" id="ARBA00022801"/>
    </source>
</evidence>
<dbReference type="PIRSF" id="PIRSF001220">
    <property type="entry name" value="L-ASNase_gatD"/>
    <property type="match status" value="1"/>
</dbReference>
<sequence length="335" mass="34374">MGALGGTITMEAVAGRGGVVPTLSAESLVASIPELALVARISTTTLSKLPGASLSAQDVLAAVDWAMAEVDGGAAGVVVAQGTDTLEETAYLADLYWNRPEPLVFTGAMRPPGQPSADGPANLVAACRVAACEPGRDAGVLVVLNDEIHRARAVRKDHSTALGAFSSPVAGPAGSLIEGRVTLHRQPVARARLERPTSDPYVPILETHIGDDGATLRAVRKAGARGVTIAAFGVGHVSASMAAEIEKTARDIPVVVGSRTRAGGTLRHTYGFEGSEMDLTKRGAILSGTLDHRKSRILLWALLASGMSTPEVRASFDDIAASGPLPCGTNHGDGG</sequence>
<dbReference type="CDD" id="cd08964">
    <property type="entry name" value="L-asparaginase_II"/>
    <property type="match status" value="1"/>
</dbReference>
<dbReference type="SUPFAM" id="SSF53774">
    <property type="entry name" value="Glutaminase/Asparaginase"/>
    <property type="match status" value="1"/>
</dbReference>
<dbReference type="Gene3D" id="3.40.50.1170">
    <property type="entry name" value="L-asparaginase, N-terminal domain"/>
    <property type="match status" value="1"/>
</dbReference>
<dbReference type="PRINTS" id="PR00139">
    <property type="entry name" value="ASNGLNASE"/>
</dbReference>
<dbReference type="AlphaFoldDB" id="A0A7W9GUZ3"/>
<evidence type="ECO:0000259" key="5">
    <source>
        <dbReference type="Pfam" id="PF17763"/>
    </source>
</evidence>
<dbReference type="GO" id="GO:0006528">
    <property type="term" value="P:asparagine metabolic process"/>
    <property type="evidence" value="ECO:0007669"/>
    <property type="project" value="InterPro"/>
</dbReference>
<dbReference type="GO" id="GO:0004067">
    <property type="term" value="F:asparaginase activity"/>
    <property type="evidence" value="ECO:0007669"/>
    <property type="project" value="UniProtKB-UniRule"/>
</dbReference>
<protein>
    <submittedName>
        <fullName evidence="6">L-asparaginase</fullName>
        <ecNumber evidence="6">3.5.1.1</ecNumber>
    </submittedName>
</protein>
<dbReference type="PANTHER" id="PTHR11707:SF28">
    <property type="entry name" value="60 KDA LYSOPHOSPHOLIPASE"/>
    <property type="match status" value="1"/>
</dbReference>
<evidence type="ECO:0000313" key="7">
    <source>
        <dbReference type="Proteomes" id="UP000542813"/>
    </source>
</evidence>
<accession>A0A7W9GUZ3</accession>
<proteinExistence type="inferred from homology"/>
<dbReference type="Gene3D" id="3.40.50.40">
    <property type="match status" value="1"/>
</dbReference>
<dbReference type="Pfam" id="PF17763">
    <property type="entry name" value="Asparaginase_C"/>
    <property type="match status" value="1"/>
</dbReference>
<evidence type="ECO:0000313" key="6">
    <source>
        <dbReference type="EMBL" id="MBB5790269.1"/>
    </source>
</evidence>
<dbReference type="PIRSF" id="PIRSF500176">
    <property type="entry name" value="L_ASNase"/>
    <property type="match status" value="1"/>
</dbReference>
<feature type="active site" description="O-isoaspartyl threonine intermediate" evidence="3">
    <location>
        <position position="7"/>
    </location>
</feature>
<evidence type="ECO:0000256" key="1">
    <source>
        <dbReference type="ARBA" id="ARBA00010518"/>
    </source>
</evidence>
<dbReference type="InterPro" id="IPR006034">
    <property type="entry name" value="Asparaginase/glutaminase-like"/>
</dbReference>
<dbReference type="InterPro" id="IPR004550">
    <property type="entry name" value="AsnASE_II"/>
</dbReference>
<evidence type="ECO:0000256" key="3">
    <source>
        <dbReference type="PIRSR" id="PIRSR001220-1"/>
    </source>
</evidence>
<keyword evidence="7" id="KW-1185">Reference proteome</keyword>
<feature type="domain" description="L-asparaginase N-terminal" evidence="4">
    <location>
        <begin position="4"/>
        <end position="188"/>
    </location>
</feature>